<dbReference type="Pfam" id="PF03372">
    <property type="entry name" value="Exo_endo_phos"/>
    <property type="match status" value="1"/>
</dbReference>
<accession>A0A0G0KFL6</accession>
<gene>
    <name evidence="2" type="ORF">US99_C0022G0020</name>
</gene>
<sequence length="258" mass="29585">MKLISLNIWGGKKFKSLINFIRNNSKDTDIFCFQEVFDTDSNINESAGFRLNIYNDISKILPNHHRYFASCVENYITGSFQPNFIDFNLFWGLAIFINKNLKVTSSGDFFVFKKSGTFNPKDLNTIPRNAQYLSFVKDNKKFTVCNLHGIWQNDGKKDSPSRISQSNKINGFLDKQKGEKVLCGDLNLDINTQSIKILEKNMSNLIKNYNISTTRSKFFPGNDKFADYTFVSSGINVIDFKVPNIDISDHLPMILEFS</sequence>
<dbReference type="SUPFAM" id="SSF56219">
    <property type="entry name" value="DNase I-like"/>
    <property type="match status" value="1"/>
</dbReference>
<evidence type="ECO:0000313" key="2">
    <source>
        <dbReference type="EMBL" id="KKQ78428.1"/>
    </source>
</evidence>
<dbReference type="AlphaFoldDB" id="A0A0G0KFL6"/>
<dbReference type="InterPro" id="IPR005135">
    <property type="entry name" value="Endo/exonuclease/phosphatase"/>
</dbReference>
<dbReference type="EMBL" id="LBVC01000022">
    <property type="protein sequence ID" value="KKQ78428.1"/>
    <property type="molecule type" value="Genomic_DNA"/>
</dbReference>
<comment type="caution">
    <text evidence="2">The sequence shown here is derived from an EMBL/GenBank/DDBJ whole genome shotgun (WGS) entry which is preliminary data.</text>
</comment>
<protein>
    <recommendedName>
        <fullName evidence="1">Endonuclease/exonuclease/phosphatase domain-containing protein</fullName>
    </recommendedName>
</protein>
<feature type="domain" description="Endonuclease/exonuclease/phosphatase" evidence="1">
    <location>
        <begin position="4"/>
        <end position="250"/>
    </location>
</feature>
<evidence type="ECO:0000313" key="3">
    <source>
        <dbReference type="Proteomes" id="UP000034324"/>
    </source>
</evidence>
<organism evidence="2 3">
    <name type="scientific">Candidatus Daviesbacteria bacterium GW2011_GWF2_38_6</name>
    <dbReference type="NCBI Taxonomy" id="1618432"/>
    <lineage>
        <taxon>Bacteria</taxon>
        <taxon>Candidatus Daviesiibacteriota</taxon>
    </lineage>
</organism>
<name>A0A0G0KFL6_9BACT</name>
<proteinExistence type="predicted"/>
<evidence type="ECO:0000259" key="1">
    <source>
        <dbReference type="Pfam" id="PF03372"/>
    </source>
</evidence>
<dbReference type="GO" id="GO:0003824">
    <property type="term" value="F:catalytic activity"/>
    <property type="evidence" value="ECO:0007669"/>
    <property type="project" value="InterPro"/>
</dbReference>
<dbReference type="InterPro" id="IPR036691">
    <property type="entry name" value="Endo/exonu/phosph_ase_sf"/>
</dbReference>
<reference evidence="2 3" key="1">
    <citation type="journal article" date="2015" name="Nature">
        <title>rRNA introns, odd ribosomes, and small enigmatic genomes across a large radiation of phyla.</title>
        <authorList>
            <person name="Brown C.T."/>
            <person name="Hug L.A."/>
            <person name="Thomas B.C."/>
            <person name="Sharon I."/>
            <person name="Castelle C.J."/>
            <person name="Singh A."/>
            <person name="Wilkins M.J."/>
            <person name="Williams K.H."/>
            <person name="Banfield J.F."/>
        </authorList>
    </citation>
    <scope>NUCLEOTIDE SEQUENCE [LARGE SCALE GENOMIC DNA]</scope>
</reference>
<dbReference type="Proteomes" id="UP000034324">
    <property type="component" value="Unassembled WGS sequence"/>
</dbReference>
<dbReference type="Gene3D" id="3.60.10.10">
    <property type="entry name" value="Endonuclease/exonuclease/phosphatase"/>
    <property type="match status" value="1"/>
</dbReference>